<evidence type="ECO:0000259" key="8">
    <source>
        <dbReference type="SMART" id="SM00607"/>
    </source>
</evidence>
<organism evidence="9 10">
    <name type="scientific">Mytilus coruscus</name>
    <name type="common">Sea mussel</name>
    <dbReference type="NCBI Taxonomy" id="42192"/>
    <lineage>
        <taxon>Eukaryota</taxon>
        <taxon>Metazoa</taxon>
        <taxon>Spiralia</taxon>
        <taxon>Lophotrochozoa</taxon>
        <taxon>Mollusca</taxon>
        <taxon>Bivalvia</taxon>
        <taxon>Autobranchia</taxon>
        <taxon>Pteriomorphia</taxon>
        <taxon>Mytilida</taxon>
        <taxon>Mytiloidea</taxon>
        <taxon>Mytilidae</taxon>
        <taxon>Mytilinae</taxon>
        <taxon>Mytilus</taxon>
    </lineage>
</organism>
<evidence type="ECO:0000256" key="5">
    <source>
        <dbReference type="ARBA" id="ARBA00022734"/>
    </source>
</evidence>
<feature type="domain" description="Fucolectin tachylectin-4 pentraxin-1" evidence="8">
    <location>
        <begin position="101"/>
        <end position="239"/>
    </location>
</feature>
<comment type="subunit">
    <text evidence="3">Homotrimer.</text>
</comment>
<comment type="similarity">
    <text evidence="2">Belongs to the fucolectin family.</text>
</comment>
<dbReference type="PANTHER" id="PTHR45713">
    <property type="entry name" value="FTP DOMAIN-CONTAINING PROTEIN"/>
    <property type="match status" value="1"/>
</dbReference>
<name>A0A6J8DSY7_MYTCO</name>
<evidence type="ECO:0000313" key="9">
    <source>
        <dbReference type="EMBL" id="CAC5411748.1"/>
    </source>
</evidence>
<evidence type="ECO:0000256" key="3">
    <source>
        <dbReference type="ARBA" id="ARBA00011233"/>
    </source>
</evidence>
<keyword evidence="6" id="KW-0106">Calcium</keyword>
<dbReference type="OrthoDB" id="6125609at2759"/>
<evidence type="ECO:0000256" key="6">
    <source>
        <dbReference type="ARBA" id="ARBA00022837"/>
    </source>
</evidence>
<dbReference type="GO" id="GO:0046872">
    <property type="term" value="F:metal ion binding"/>
    <property type="evidence" value="ECO:0007669"/>
    <property type="project" value="UniProtKB-KW"/>
</dbReference>
<keyword evidence="5" id="KW-0430">Lectin</keyword>
<gene>
    <name evidence="9" type="ORF">MCOR_44799</name>
</gene>
<evidence type="ECO:0000256" key="7">
    <source>
        <dbReference type="ARBA" id="ARBA00023157"/>
    </source>
</evidence>
<evidence type="ECO:0000256" key="4">
    <source>
        <dbReference type="ARBA" id="ARBA00022723"/>
    </source>
</evidence>
<dbReference type="InterPro" id="IPR051941">
    <property type="entry name" value="BG_Antigen-Binding_Lectin"/>
</dbReference>
<evidence type="ECO:0000256" key="2">
    <source>
        <dbReference type="ARBA" id="ARBA00010147"/>
    </source>
</evidence>
<keyword evidence="10" id="KW-1185">Reference proteome</keyword>
<comment type="function">
    <text evidence="1">Acts as a defensive agent. Recognizes blood group fucosylated oligosaccharides including A, B, H and Lewis B-type antigens. Does not recognize Lewis A antigen and has low affinity for monovalent haptens.</text>
</comment>
<reference evidence="9 10" key="1">
    <citation type="submission" date="2020-06" db="EMBL/GenBank/DDBJ databases">
        <authorList>
            <person name="Li R."/>
            <person name="Bekaert M."/>
        </authorList>
    </citation>
    <scope>NUCLEOTIDE SEQUENCE [LARGE SCALE GENOMIC DNA]</scope>
    <source>
        <strain evidence="10">wild</strain>
    </source>
</reference>
<dbReference type="Pfam" id="PF22633">
    <property type="entry name" value="F5_F8_type_C_2"/>
    <property type="match status" value="1"/>
</dbReference>
<evidence type="ECO:0000313" key="10">
    <source>
        <dbReference type="Proteomes" id="UP000507470"/>
    </source>
</evidence>
<dbReference type="EMBL" id="CACVKT020007907">
    <property type="protein sequence ID" value="CAC5411748.1"/>
    <property type="molecule type" value="Genomic_DNA"/>
</dbReference>
<dbReference type="GO" id="GO:0042806">
    <property type="term" value="F:fucose binding"/>
    <property type="evidence" value="ECO:0007669"/>
    <property type="project" value="UniProtKB-ARBA"/>
</dbReference>
<dbReference type="InterPro" id="IPR008979">
    <property type="entry name" value="Galactose-bd-like_sf"/>
</dbReference>
<keyword evidence="7" id="KW-1015">Disulfide bond</keyword>
<dbReference type="GO" id="GO:0010185">
    <property type="term" value="P:regulation of cellular defense response"/>
    <property type="evidence" value="ECO:0007669"/>
    <property type="project" value="UniProtKB-ARBA"/>
</dbReference>
<dbReference type="InterPro" id="IPR006585">
    <property type="entry name" value="FTP1"/>
</dbReference>
<dbReference type="SMART" id="SM00607">
    <property type="entry name" value="FTP"/>
    <property type="match status" value="1"/>
</dbReference>
<protein>
    <recommendedName>
        <fullName evidence="8">Fucolectin tachylectin-4 pentraxin-1 domain-containing protein</fullName>
    </recommendedName>
</protein>
<accession>A0A6J8DSY7</accession>
<keyword evidence="4" id="KW-0479">Metal-binding</keyword>
<dbReference type="PANTHER" id="PTHR45713:SF15">
    <property type="entry name" value="F5_8 TYPE C DOMAIN-CONTAINING PROTEIN"/>
    <property type="match status" value="1"/>
</dbReference>
<dbReference type="SUPFAM" id="SSF49785">
    <property type="entry name" value="Galactose-binding domain-like"/>
    <property type="match status" value="1"/>
</dbReference>
<dbReference type="Proteomes" id="UP000507470">
    <property type="component" value="Unassembled WGS sequence"/>
</dbReference>
<dbReference type="GO" id="GO:0001868">
    <property type="term" value="P:regulation of complement activation, lectin pathway"/>
    <property type="evidence" value="ECO:0007669"/>
    <property type="project" value="UniProtKB-ARBA"/>
</dbReference>
<sequence>MINSNEIIETLVDLQRQTEELKQILKGEIIETAVDLRIKRQTEELKQILKDAERSYESKMKEALHEFKENLTITLESMKAANKTNYENKDKVNTSLNNRVLKEVAHKKISTQSTQHRAFISGKANDGNLDTFSHTAMNAKTSFWEVDLGREFKIKQIEIFVRKDCCGDLIRQLDILVGPSHNKLEKCAFYEGPAQTGFHLVFECPHIISGRYVMIVKGVSTNLALAEVKVMAFEENSYS</sequence>
<dbReference type="Gene3D" id="2.60.120.260">
    <property type="entry name" value="Galactose-binding domain-like"/>
    <property type="match status" value="1"/>
</dbReference>
<proteinExistence type="inferred from homology"/>
<dbReference type="AlphaFoldDB" id="A0A6J8DSY7"/>
<evidence type="ECO:0000256" key="1">
    <source>
        <dbReference type="ARBA" id="ARBA00002219"/>
    </source>
</evidence>